<evidence type="ECO:0008006" key="3">
    <source>
        <dbReference type="Google" id="ProtNLM"/>
    </source>
</evidence>
<dbReference type="EMBL" id="BOOC01000002">
    <property type="protein sequence ID" value="GIH37666.1"/>
    <property type="molecule type" value="Genomic_DNA"/>
</dbReference>
<evidence type="ECO:0000313" key="2">
    <source>
        <dbReference type="Proteomes" id="UP000603904"/>
    </source>
</evidence>
<reference evidence="1 2" key="1">
    <citation type="submission" date="2021-01" db="EMBL/GenBank/DDBJ databases">
        <title>Whole genome shotgun sequence of Microbispora corallina NBRC 16416.</title>
        <authorList>
            <person name="Komaki H."/>
            <person name="Tamura T."/>
        </authorList>
    </citation>
    <scope>NUCLEOTIDE SEQUENCE [LARGE SCALE GENOMIC DNA]</scope>
    <source>
        <strain evidence="1 2">NBRC 16416</strain>
    </source>
</reference>
<dbReference type="InterPro" id="IPR054058">
    <property type="entry name" value="HTH_67"/>
</dbReference>
<proteinExistence type="predicted"/>
<dbReference type="NCBIfam" id="NF047719">
    <property type="entry name" value="SCO6745_fam_HTH"/>
    <property type="match status" value="1"/>
</dbReference>
<accession>A0ABQ4FS64</accession>
<evidence type="ECO:0000313" key="1">
    <source>
        <dbReference type="EMBL" id="GIH37666.1"/>
    </source>
</evidence>
<keyword evidence="2" id="KW-1185">Reference proteome</keyword>
<name>A0ABQ4FS64_9ACTN</name>
<dbReference type="Proteomes" id="UP000603904">
    <property type="component" value="Unassembled WGS sequence"/>
</dbReference>
<comment type="caution">
    <text evidence="1">The sequence shown here is derived from an EMBL/GenBank/DDBJ whole genome shotgun (WGS) entry which is preliminary data.</text>
</comment>
<dbReference type="RefSeq" id="WP_239103300.1">
    <property type="nucleotide sequence ID" value="NZ_BAAAGP010000001.1"/>
</dbReference>
<protein>
    <recommendedName>
        <fullName evidence="3">EvbL</fullName>
    </recommendedName>
</protein>
<sequence length="254" mass="26644">MDPRDAAVATKAAVGALGGGFMISREVKALCERSGLGPREMYFRGRCGVLGEVDPGVVVAAAVFFPPGHVEQSWEGGRRLPVDEAVRLYASACHAWGERRLGAFDGADRLCALLTAVADGSDVLGAPLFAGWRALPRPASGPALTAHLLHLVRELRGARHATAVIAYGVDPLVATLAGDPAAGTPATHVRGADAARFLAWPEPYPEPTPDEVKRRGRAEELTDDLMAAAYTVLSPAGRAELVDLLTQALQAAAR</sequence>
<dbReference type="Pfam" id="PF21863">
    <property type="entry name" value="HTH_67"/>
    <property type="match status" value="1"/>
</dbReference>
<organism evidence="1 2">
    <name type="scientific">Microbispora corallina</name>
    <dbReference type="NCBI Taxonomy" id="83302"/>
    <lineage>
        <taxon>Bacteria</taxon>
        <taxon>Bacillati</taxon>
        <taxon>Actinomycetota</taxon>
        <taxon>Actinomycetes</taxon>
        <taxon>Streptosporangiales</taxon>
        <taxon>Streptosporangiaceae</taxon>
        <taxon>Microbispora</taxon>
    </lineage>
</organism>
<gene>
    <name evidence="1" type="ORF">Mco01_06660</name>
</gene>